<dbReference type="STRING" id="542762.A0A4S4DYV3"/>
<comment type="caution">
    <text evidence="1">The sequence shown here is derived from an EMBL/GenBank/DDBJ whole genome shotgun (WGS) entry which is preliminary data.</text>
</comment>
<dbReference type="Proteomes" id="UP000306102">
    <property type="component" value="Unassembled WGS sequence"/>
</dbReference>
<keyword evidence="2" id="KW-1185">Reference proteome</keyword>
<dbReference type="EMBL" id="SDRB02009423">
    <property type="protein sequence ID" value="THG08274.1"/>
    <property type="molecule type" value="Genomic_DNA"/>
</dbReference>
<dbReference type="AlphaFoldDB" id="A0A4S4DYV3"/>
<evidence type="ECO:0000313" key="2">
    <source>
        <dbReference type="Proteomes" id="UP000306102"/>
    </source>
</evidence>
<name>A0A4S4DYV3_CAMSN</name>
<dbReference type="PANTHER" id="PTHR48238:SF1">
    <property type="entry name" value="(RAPE) HYPOTHETICAL PROTEIN"/>
    <property type="match status" value="1"/>
</dbReference>
<sequence length="342" mass="38178">MVARAAAQQCCSESDHLAFAAHAEILLLVLRDSVISFSLVALLDYGQVKDLPDNLRLGYANLVLAIADNDSLRVSKSYRELGIDTLSKCDDEQKEMLKLAQTMFDTKLPPGVTMLQPFSDESSIKKFSVPVFPEELFSILRTVHILRGLSVGLGINYSCAEQWRPIAEEALYLAGRLKGEDLKTKRRRRGLFRRFHFDVEATLVKLRHGSRCNPVSPSDQAMKIDVSCDFASNSPYDDEAMTEDTNCSSNSISSNCSDYRPMGILKEQQNKMRSVTYLFARYRSSQHTLSLPAEAVMVENKCCSASSSLSAKTADRWSDTTGLQLQQECVDSVPAFQMLDKI</sequence>
<dbReference type="PANTHER" id="PTHR48238">
    <property type="entry name" value="BNACNNG09570D PROTEIN"/>
    <property type="match status" value="1"/>
</dbReference>
<proteinExistence type="predicted"/>
<protein>
    <submittedName>
        <fullName evidence="1">Uncharacterized protein</fullName>
    </submittedName>
</protein>
<organism evidence="1 2">
    <name type="scientific">Camellia sinensis var. sinensis</name>
    <name type="common">China tea</name>
    <dbReference type="NCBI Taxonomy" id="542762"/>
    <lineage>
        <taxon>Eukaryota</taxon>
        <taxon>Viridiplantae</taxon>
        <taxon>Streptophyta</taxon>
        <taxon>Embryophyta</taxon>
        <taxon>Tracheophyta</taxon>
        <taxon>Spermatophyta</taxon>
        <taxon>Magnoliopsida</taxon>
        <taxon>eudicotyledons</taxon>
        <taxon>Gunneridae</taxon>
        <taxon>Pentapetalae</taxon>
        <taxon>asterids</taxon>
        <taxon>Ericales</taxon>
        <taxon>Theaceae</taxon>
        <taxon>Camellia</taxon>
    </lineage>
</organism>
<evidence type="ECO:0000313" key="1">
    <source>
        <dbReference type="EMBL" id="THG08274.1"/>
    </source>
</evidence>
<reference evidence="1 2" key="1">
    <citation type="journal article" date="2018" name="Proc. Natl. Acad. Sci. U.S.A.">
        <title>Draft genome sequence of Camellia sinensis var. sinensis provides insights into the evolution of the tea genome and tea quality.</title>
        <authorList>
            <person name="Wei C."/>
            <person name="Yang H."/>
            <person name="Wang S."/>
            <person name="Zhao J."/>
            <person name="Liu C."/>
            <person name="Gao L."/>
            <person name="Xia E."/>
            <person name="Lu Y."/>
            <person name="Tai Y."/>
            <person name="She G."/>
            <person name="Sun J."/>
            <person name="Cao H."/>
            <person name="Tong W."/>
            <person name="Gao Q."/>
            <person name="Li Y."/>
            <person name="Deng W."/>
            <person name="Jiang X."/>
            <person name="Wang W."/>
            <person name="Chen Q."/>
            <person name="Zhang S."/>
            <person name="Li H."/>
            <person name="Wu J."/>
            <person name="Wang P."/>
            <person name="Li P."/>
            <person name="Shi C."/>
            <person name="Zheng F."/>
            <person name="Jian J."/>
            <person name="Huang B."/>
            <person name="Shan D."/>
            <person name="Shi M."/>
            <person name="Fang C."/>
            <person name="Yue Y."/>
            <person name="Li F."/>
            <person name="Li D."/>
            <person name="Wei S."/>
            <person name="Han B."/>
            <person name="Jiang C."/>
            <person name="Yin Y."/>
            <person name="Xia T."/>
            <person name="Zhang Z."/>
            <person name="Bennetzen J.L."/>
            <person name="Zhao S."/>
            <person name="Wan X."/>
        </authorList>
    </citation>
    <scope>NUCLEOTIDE SEQUENCE [LARGE SCALE GENOMIC DNA]</scope>
    <source>
        <strain evidence="2">cv. Shuchazao</strain>
        <tissue evidence="1">Leaf</tissue>
    </source>
</reference>
<gene>
    <name evidence="1" type="ORF">TEA_023881</name>
</gene>
<accession>A0A4S4DYV3</accession>